<sequence length="176" mass="20018">MVHIIIIIVAALFTALLIYAATKPDKFRVWRSTSIKASPDRIFALITDFHNWNAWSPYEQMDPEMKRNLSGKPRGKGAVYEWESNSSKAGIGRMEIVESLPPSKAVIQLDLAEPFEIRSIVEFTLETKDDATQVTCDMQAMNPYLRKVMGIFYDRDSVIAEEFEEGLANLKTIAER</sequence>
<dbReference type="EMBL" id="RYFG02000068">
    <property type="protein sequence ID" value="TRW98103.1"/>
    <property type="molecule type" value="Genomic_DNA"/>
</dbReference>
<proteinExistence type="predicted"/>
<dbReference type="CDD" id="cd07818">
    <property type="entry name" value="SRPBCC_1"/>
    <property type="match status" value="1"/>
</dbReference>
<dbReference type="Proteomes" id="UP000733744">
    <property type="component" value="Unassembled WGS sequence"/>
</dbReference>
<gene>
    <name evidence="1" type="ORF">EKO24_007280</name>
</gene>
<accession>A0ABY3CC72</accession>
<keyword evidence="2" id="KW-1185">Reference proteome</keyword>
<organism evidence="1 2">
    <name type="scientific">Candidatus Methylobacter oryzae</name>
    <dbReference type="NCBI Taxonomy" id="2497749"/>
    <lineage>
        <taxon>Bacteria</taxon>
        <taxon>Pseudomonadati</taxon>
        <taxon>Pseudomonadota</taxon>
        <taxon>Gammaproteobacteria</taxon>
        <taxon>Methylococcales</taxon>
        <taxon>Methylococcaceae</taxon>
        <taxon>Methylobacter</taxon>
    </lineage>
</organism>
<dbReference type="SUPFAM" id="SSF55961">
    <property type="entry name" value="Bet v1-like"/>
    <property type="match status" value="1"/>
</dbReference>
<dbReference type="InterPro" id="IPR023393">
    <property type="entry name" value="START-like_dom_sf"/>
</dbReference>
<comment type="caution">
    <text evidence="1">The sequence shown here is derived from an EMBL/GenBank/DDBJ whole genome shotgun (WGS) entry which is preliminary data.</text>
</comment>
<dbReference type="Gene3D" id="3.30.530.20">
    <property type="match status" value="1"/>
</dbReference>
<dbReference type="InterPro" id="IPR019587">
    <property type="entry name" value="Polyketide_cyclase/dehydratase"/>
</dbReference>
<evidence type="ECO:0000313" key="1">
    <source>
        <dbReference type="EMBL" id="TRW98103.1"/>
    </source>
</evidence>
<dbReference type="Pfam" id="PF10604">
    <property type="entry name" value="Polyketide_cyc2"/>
    <property type="match status" value="1"/>
</dbReference>
<reference evidence="1 2" key="1">
    <citation type="journal article" date="2019" name="Antonie Van Leeuwenhoek">
        <title>Description of 'Ca. Methylobacter oryzae' KRF1, a novel species from the environmentally important Methylobacter clade 2.</title>
        <authorList>
            <person name="Khatri K."/>
            <person name="Mohite J.A."/>
            <person name="Pandit P.S."/>
            <person name="Bahulikar R."/>
            <person name="Rahalkar M.C."/>
        </authorList>
    </citation>
    <scope>NUCLEOTIDE SEQUENCE [LARGE SCALE GENOMIC DNA]</scope>
    <source>
        <strain evidence="1 2">KRF1</strain>
    </source>
</reference>
<dbReference type="RefSeq" id="WP_127030559.1">
    <property type="nucleotide sequence ID" value="NZ_RYFG02000068.1"/>
</dbReference>
<evidence type="ECO:0000313" key="2">
    <source>
        <dbReference type="Proteomes" id="UP000733744"/>
    </source>
</evidence>
<name>A0ABY3CC72_9GAMM</name>
<protein>
    <submittedName>
        <fullName evidence="1">SRPBCC family protein</fullName>
    </submittedName>
</protein>